<dbReference type="PANTHER" id="PTHR33376">
    <property type="match status" value="1"/>
</dbReference>
<dbReference type="InterPro" id="IPR038404">
    <property type="entry name" value="TRAP_DctP_sf"/>
</dbReference>
<evidence type="ECO:0000256" key="1">
    <source>
        <dbReference type="ARBA" id="ARBA00009023"/>
    </source>
</evidence>
<keyword evidence="2" id="KW-0813">Transport</keyword>
<protein>
    <submittedName>
        <fullName evidence="5">TRAP transporter substrate-binding protein</fullName>
    </submittedName>
</protein>
<feature type="chain" id="PRO_5039328267" evidence="4">
    <location>
        <begin position="23"/>
        <end position="350"/>
    </location>
</feature>
<dbReference type="GO" id="GO:0055085">
    <property type="term" value="P:transmembrane transport"/>
    <property type="evidence" value="ECO:0007669"/>
    <property type="project" value="InterPro"/>
</dbReference>
<dbReference type="PIRSF" id="PIRSF006470">
    <property type="entry name" value="DctB"/>
    <property type="match status" value="1"/>
</dbReference>
<reference evidence="5" key="1">
    <citation type="journal article" date="2021" name="PeerJ">
        <title>Extensive microbial diversity within the chicken gut microbiome revealed by metagenomics and culture.</title>
        <authorList>
            <person name="Gilroy R."/>
            <person name="Ravi A."/>
            <person name="Getino M."/>
            <person name="Pursley I."/>
            <person name="Horton D.L."/>
            <person name="Alikhan N.F."/>
            <person name="Baker D."/>
            <person name="Gharbi K."/>
            <person name="Hall N."/>
            <person name="Watson M."/>
            <person name="Adriaenssens E.M."/>
            <person name="Foster-Nyarko E."/>
            <person name="Jarju S."/>
            <person name="Secka A."/>
            <person name="Antonio M."/>
            <person name="Oren A."/>
            <person name="Chaudhuri R.R."/>
            <person name="La Ragione R."/>
            <person name="Hildebrand F."/>
            <person name="Pallen M.J."/>
        </authorList>
    </citation>
    <scope>NUCLEOTIDE SEQUENCE</scope>
    <source>
        <strain evidence="5">CHK169-2315</strain>
    </source>
</reference>
<evidence type="ECO:0000256" key="2">
    <source>
        <dbReference type="ARBA" id="ARBA00022448"/>
    </source>
</evidence>
<dbReference type="PROSITE" id="PS51257">
    <property type="entry name" value="PROKAR_LIPOPROTEIN"/>
    <property type="match status" value="1"/>
</dbReference>
<evidence type="ECO:0000313" key="6">
    <source>
        <dbReference type="Proteomes" id="UP000823937"/>
    </source>
</evidence>
<dbReference type="GO" id="GO:0030288">
    <property type="term" value="C:outer membrane-bounded periplasmic space"/>
    <property type="evidence" value="ECO:0007669"/>
    <property type="project" value="InterPro"/>
</dbReference>
<dbReference type="Pfam" id="PF03480">
    <property type="entry name" value="DctP"/>
    <property type="match status" value="1"/>
</dbReference>
<dbReference type="SUPFAM" id="SSF53850">
    <property type="entry name" value="Periplasmic binding protein-like II"/>
    <property type="match status" value="1"/>
</dbReference>
<dbReference type="NCBIfam" id="TIGR00787">
    <property type="entry name" value="dctP"/>
    <property type="match status" value="1"/>
</dbReference>
<dbReference type="NCBIfam" id="NF037995">
    <property type="entry name" value="TRAP_S1"/>
    <property type="match status" value="1"/>
</dbReference>
<dbReference type="Gene3D" id="3.40.190.170">
    <property type="entry name" value="Bacterial extracellular solute-binding protein, family 7"/>
    <property type="match status" value="1"/>
</dbReference>
<name>A0A9D1TIL1_9BACI</name>
<evidence type="ECO:0000313" key="5">
    <source>
        <dbReference type="EMBL" id="HIV73496.1"/>
    </source>
</evidence>
<organism evidence="5 6">
    <name type="scientific">Candidatus Pseudogracilibacillus intestinigallinarum</name>
    <dbReference type="NCBI Taxonomy" id="2838742"/>
    <lineage>
        <taxon>Bacteria</taxon>
        <taxon>Bacillati</taxon>
        <taxon>Bacillota</taxon>
        <taxon>Bacilli</taxon>
        <taxon>Bacillales</taxon>
        <taxon>Bacillaceae</taxon>
        <taxon>Pseudogracilibacillus</taxon>
    </lineage>
</organism>
<evidence type="ECO:0000256" key="4">
    <source>
        <dbReference type="SAM" id="SignalP"/>
    </source>
</evidence>
<dbReference type="CDD" id="cd13603">
    <property type="entry name" value="PBP2_TRAP_Siap_TeaA_like"/>
    <property type="match status" value="1"/>
</dbReference>
<accession>A0A9D1TIL1</accession>
<reference evidence="5" key="2">
    <citation type="submission" date="2021-04" db="EMBL/GenBank/DDBJ databases">
        <authorList>
            <person name="Gilroy R."/>
        </authorList>
    </citation>
    <scope>NUCLEOTIDE SEQUENCE</scope>
    <source>
        <strain evidence="5">CHK169-2315</strain>
    </source>
</reference>
<dbReference type="AlphaFoldDB" id="A0A9D1TIL1"/>
<feature type="signal peptide" evidence="4">
    <location>
        <begin position="1"/>
        <end position="22"/>
    </location>
</feature>
<dbReference type="PANTHER" id="PTHR33376:SF7">
    <property type="entry name" value="C4-DICARBOXYLATE-BINDING PROTEIN DCTB"/>
    <property type="match status" value="1"/>
</dbReference>
<gene>
    <name evidence="5" type="ORF">H9895_00265</name>
</gene>
<dbReference type="EMBL" id="DXHX01000007">
    <property type="protein sequence ID" value="HIV73496.1"/>
    <property type="molecule type" value="Genomic_DNA"/>
</dbReference>
<evidence type="ECO:0000256" key="3">
    <source>
        <dbReference type="ARBA" id="ARBA00022729"/>
    </source>
</evidence>
<sequence>MYHHMKKISVLLFLIVSLGVLSACGNNDNANNTNSTSSDGEVYKLKMANQVDEQNFQNQGYVKFKEILEEKSDGRFEVEIYNGGTLVSSDEETVDALNSGTLELATVSAYGTANTTGVDGLKLFDFPMFFKDRDELYQIADNELGDQLREQVAENSNVTALGFVDMGFYGILNSKKDARSPEDFKGLKIRSSTADLHLETLEAMGANPTPMAYPEIFTGLQQGTIDGVTTSTALIYGDRFYEVAEHMTLTNHVFLPHLMLVNNDFYNGLPEDLKEIFDESAQEYIEHARNLTIEAEEEAIQGMKDAGIEVIELTDEEREAFVKAVEPVIEKHIDTVGKDVYEQALEQLGK</sequence>
<keyword evidence="3 4" id="KW-0732">Signal</keyword>
<dbReference type="InterPro" id="IPR018389">
    <property type="entry name" value="DctP_fam"/>
</dbReference>
<dbReference type="InterPro" id="IPR004682">
    <property type="entry name" value="TRAP_DctP"/>
</dbReference>
<dbReference type="Proteomes" id="UP000823937">
    <property type="component" value="Unassembled WGS sequence"/>
</dbReference>
<comment type="caution">
    <text evidence="5">The sequence shown here is derived from an EMBL/GenBank/DDBJ whole genome shotgun (WGS) entry which is preliminary data.</text>
</comment>
<comment type="similarity">
    <text evidence="1">Belongs to the bacterial solute-binding protein 7 family.</text>
</comment>
<proteinExistence type="inferred from homology"/>